<dbReference type="Pfam" id="PF05402">
    <property type="entry name" value="PqqD"/>
    <property type="match status" value="1"/>
</dbReference>
<evidence type="ECO:0000313" key="2">
    <source>
        <dbReference type="Proteomes" id="UP000277671"/>
    </source>
</evidence>
<evidence type="ECO:0000313" key="1">
    <source>
        <dbReference type="EMBL" id="RKR91081.1"/>
    </source>
</evidence>
<comment type="caution">
    <text evidence="1">The sequence shown here is derived from an EMBL/GenBank/DDBJ whole genome shotgun (WGS) entry which is preliminary data.</text>
</comment>
<dbReference type="InterPro" id="IPR008792">
    <property type="entry name" value="PQQD"/>
</dbReference>
<gene>
    <name evidence="1" type="ORF">BDK92_5469</name>
</gene>
<accession>A0A495JQG9</accession>
<organism evidence="1 2">
    <name type="scientific">Micromonospora pisi</name>
    <dbReference type="NCBI Taxonomy" id="589240"/>
    <lineage>
        <taxon>Bacteria</taxon>
        <taxon>Bacillati</taxon>
        <taxon>Actinomycetota</taxon>
        <taxon>Actinomycetes</taxon>
        <taxon>Micromonosporales</taxon>
        <taxon>Micromonosporaceae</taxon>
        <taxon>Micromonospora</taxon>
    </lineage>
</organism>
<reference evidence="1 2" key="1">
    <citation type="submission" date="2018-10" db="EMBL/GenBank/DDBJ databases">
        <title>Sequencing the genomes of 1000 actinobacteria strains.</title>
        <authorList>
            <person name="Klenk H.-P."/>
        </authorList>
    </citation>
    <scope>NUCLEOTIDE SEQUENCE [LARGE SCALE GENOMIC DNA]</scope>
    <source>
        <strain evidence="1 2">DSM 45175</strain>
    </source>
</reference>
<name>A0A495JQG9_9ACTN</name>
<dbReference type="RefSeq" id="WP_170208693.1">
    <property type="nucleotide sequence ID" value="NZ_RBKT01000001.1"/>
</dbReference>
<dbReference type="Proteomes" id="UP000277671">
    <property type="component" value="Unassembled WGS sequence"/>
</dbReference>
<protein>
    <submittedName>
        <fullName evidence="1">Pyrroloquinoline quinone biosynthesis protein D</fullName>
    </submittedName>
</protein>
<dbReference type="InterPro" id="IPR041881">
    <property type="entry name" value="PqqD_sf"/>
</dbReference>
<proteinExistence type="predicted"/>
<keyword evidence="2" id="KW-1185">Reference proteome</keyword>
<dbReference type="AlphaFoldDB" id="A0A495JQG9"/>
<sequence length="90" mass="9930">MTPDTVPSLKLDTRWRSFRGKVFIARGDQAFELSEVAAFVYKRIDGNRSIRQIGEELAGEYDIPVDEAVSDIVELLTDLASAGVIDVKSA</sequence>
<dbReference type="EMBL" id="RBKT01000001">
    <property type="protein sequence ID" value="RKR91081.1"/>
    <property type="molecule type" value="Genomic_DNA"/>
</dbReference>
<dbReference type="Gene3D" id="1.10.10.1150">
    <property type="entry name" value="Coenzyme PQQ synthesis protein D (PqqD)"/>
    <property type="match status" value="1"/>
</dbReference>